<organism evidence="2 3">
    <name type="scientific">Stephania cephalantha</name>
    <dbReference type="NCBI Taxonomy" id="152367"/>
    <lineage>
        <taxon>Eukaryota</taxon>
        <taxon>Viridiplantae</taxon>
        <taxon>Streptophyta</taxon>
        <taxon>Embryophyta</taxon>
        <taxon>Tracheophyta</taxon>
        <taxon>Spermatophyta</taxon>
        <taxon>Magnoliopsida</taxon>
        <taxon>Ranunculales</taxon>
        <taxon>Menispermaceae</taxon>
        <taxon>Menispermoideae</taxon>
        <taxon>Cissampelideae</taxon>
        <taxon>Stephania</taxon>
    </lineage>
</organism>
<keyword evidence="3" id="KW-1185">Reference proteome</keyword>
<feature type="transmembrane region" description="Helical" evidence="1">
    <location>
        <begin position="35"/>
        <end position="56"/>
    </location>
</feature>
<comment type="caution">
    <text evidence="2">The sequence shown here is derived from an EMBL/GenBank/DDBJ whole genome shotgun (WGS) entry which is preliminary data.</text>
</comment>
<keyword evidence="1" id="KW-1133">Transmembrane helix</keyword>
<protein>
    <submittedName>
        <fullName evidence="2">Uncharacterized protein</fullName>
    </submittedName>
</protein>
<sequence length="76" mass="8532">MFSSPDALLSPLTTSHSWILVNLFHPLGFLSLLSWYRVILSSSFTVLFLCFVQITFESLSHVLSFTRSSSYIASPS</sequence>
<name>A0AAP0EIQ3_9MAGN</name>
<keyword evidence="1" id="KW-0812">Transmembrane</keyword>
<proteinExistence type="predicted"/>
<dbReference type="AlphaFoldDB" id="A0AAP0EIQ3"/>
<accession>A0AAP0EIQ3</accession>
<evidence type="ECO:0000313" key="2">
    <source>
        <dbReference type="EMBL" id="KAK9093979.1"/>
    </source>
</evidence>
<gene>
    <name evidence="2" type="ORF">Scep_025448</name>
</gene>
<dbReference type="EMBL" id="JBBNAG010000011">
    <property type="protein sequence ID" value="KAK9093979.1"/>
    <property type="molecule type" value="Genomic_DNA"/>
</dbReference>
<dbReference type="Proteomes" id="UP001419268">
    <property type="component" value="Unassembled WGS sequence"/>
</dbReference>
<reference evidence="2 3" key="1">
    <citation type="submission" date="2024-01" db="EMBL/GenBank/DDBJ databases">
        <title>Genome assemblies of Stephania.</title>
        <authorList>
            <person name="Yang L."/>
        </authorList>
    </citation>
    <scope>NUCLEOTIDE SEQUENCE [LARGE SCALE GENOMIC DNA]</scope>
    <source>
        <strain evidence="2">JXDWG</strain>
        <tissue evidence="2">Leaf</tissue>
    </source>
</reference>
<evidence type="ECO:0000256" key="1">
    <source>
        <dbReference type="SAM" id="Phobius"/>
    </source>
</evidence>
<keyword evidence="1" id="KW-0472">Membrane</keyword>
<evidence type="ECO:0000313" key="3">
    <source>
        <dbReference type="Proteomes" id="UP001419268"/>
    </source>
</evidence>